<dbReference type="Gene3D" id="3.40.250.10">
    <property type="entry name" value="Rhodanese-like domain"/>
    <property type="match status" value="1"/>
</dbReference>
<proteinExistence type="predicted"/>
<evidence type="ECO:0000259" key="1">
    <source>
        <dbReference type="PROSITE" id="PS50206"/>
    </source>
</evidence>
<dbReference type="PROSITE" id="PS50206">
    <property type="entry name" value="RHODANESE_3"/>
    <property type="match status" value="1"/>
</dbReference>
<dbReference type="AlphaFoldDB" id="A0A1L9NUD0"/>
<dbReference type="SMART" id="SM00450">
    <property type="entry name" value="RHOD"/>
    <property type="match status" value="1"/>
</dbReference>
<sequence length="130" mass="13644">MAQNITKSSKDIVKDALAAVPAISVDDAMSLVESDTHVFVDLRDGLEQAKSGIIPGAVASSRGMMEFHIDPESPVHKPEFNQDKTYVFYCASGGRSALAAKVAIEMGLLPVVNMAGGVAAWKKAGGPLKT</sequence>
<comment type="caution">
    <text evidence="2">The sequence shown here is derived from an EMBL/GenBank/DDBJ whole genome shotgun (WGS) entry which is preliminary data.</text>
</comment>
<reference evidence="2 3" key="1">
    <citation type="submission" date="2016-10" db="EMBL/GenBank/DDBJ databases">
        <title>Genome sequence of Planktotalea frisia SH6-1.</title>
        <authorList>
            <person name="Poehlein A."/>
            <person name="Bakenhus I."/>
            <person name="Voget S."/>
            <person name="Brinkhoff T."/>
            <person name="Simon M."/>
        </authorList>
    </citation>
    <scope>NUCLEOTIDE SEQUENCE [LARGE SCALE GENOMIC DNA]</scope>
    <source>
        <strain evidence="2 3">SH6-1</strain>
    </source>
</reference>
<dbReference type="PANTHER" id="PTHR44086">
    <property type="entry name" value="THIOSULFATE SULFURTRANSFERASE RDL2, MITOCHONDRIAL-RELATED"/>
    <property type="match status" value="1"/>
</dbReference>
<dbReference type="OrthoDB" id="9807812at2"/>
<gene>
    <name evidence="2" type="primary">glpE</name>
    <name evidence="2" type="ORF">PFRI_28500</name>
</gene>
<protein>
    <submittedName>
        <fullName evidence="2">Thiosulfate sulfurtransferase GlpE</fullName>
        <ecNumber evidence="2">2.8.1.1</ecNumber>
    </submittedName>
</protein>
<dbReference type="Pfam" id="PF00581">
    <property type="entry name" value="Rhodanese"/>
    <property type="match status" value="1"/>
</dbReference>
<dbReference type="RefSeq" id="WP_072631377.1">
    <property type="nucleotide sequence ID" value="NZ_MLCB01000161.1"/>
</dbReference>
<name>A0A1L9NUD0_9RHOB</name>
<dbReference type="STRING" id="696762.PFRI_28500"/>
<dbReference type="EC" id="2.8.1.1" evidence="2"/>
<dbReference type="SUPFAM" id="SSF52821">
    <property type="entry name" value="Rhodanese/Cell cycle control phosphatase"/>
    <property type="match status" value="1"/>
</dbReference>
<dbReference type="PANTHER" id="PTHR44086:SF13">
    <property type="entry name" value="THIOSULFATE SULFURTRANSFERASE PSPE"/>
    <property type="match status" value="1"/>
</dbReference>
<dbReference type="EMBL" id="MLCB01000161">
    <property type="protein sequence ID" value="OJI92906.1"/>
    <property type="molecule type" value="Genomic_DNA"/>
</dbReference>
<dbReference type="CDD" id="cd01447">
    <property type="entry name" value="Polysulfide_ST"/>
    <property type="match status" value="1"/>
</dbReference>
<keyword evidence="3" id="KW-1185">Reference proteome</keyword>
<dbReference type="InterPro" id="IPR001763">
    <property type="entry name" value="Rhodanese-like_dom"/>
</dbReference>
<dbReference type="Proteomes" id="UP000184514">
    <property type="component" value="Unassembled WGS sequence"/>
</dbReference>
<keyword evidence="2" id="KW-0808">Transferase</keyword>
<dbReference type="InterPro" id="IPR036873">
    <property type="entry name" value="Rhodanese-like_dom_sf"/>
</dbReference>
<accession>A0A1L9NUD0</accession>
<feature type="domain" description="Rhodanese" evidence="1">
    <location>
        <begin position="33"/>
        <end position="130"/>
    </location>
</feature>
<evidence type="ECO:0000313" key="2">
    <source>
        <dbReference type="EMBL" id="OJI92906.1"/>
    </source>
</evidence>
<dbReference type="GO" id="GO:0004792">
    <property type="term" value="F:thiosulfate-cyanide sulfurtransferase activity"/>
    <property type="evidence" value="ECO:0007669"/>
    <property type="project" value="UniProtKB-EC"/>
</dbReference>
<organism evidence="2 3">
    <name type="scientific">Planktotalea frisia</name>
    <dbReference type="NCBI Taxonomy" id="696762"/>
    <lineage>
        <taxon>Bacteria</taxon>
        <taxon>Pseudomonadati</taxon>
        <taxon>Pseudomonadota</taxon>
        <taxon>Alphaproteobacteria</taxon>
        <taxon>Rhodobacterales</taxon>
        <taxon>Paracoccaceae</taxon>
        <taxon>Planktotalea</taxon>
    </lineage>
</organism>
<evidence type="ECO:0000313" key="3">
    <source>
        <dbReference type="Proteomes" id="UP000184514"/>
    </source>
</evidence>